<dbReference type="GO" id="GO:0055070">
    <property type="term" value="P:copper ion homeostasis"/>
    <property type="evidence" value="ECO:0007669"/>
    <property type="project" value="TreeGrafter"/>
</dbReference>
<dbReference type="Gene3D" id="3.40.50.1000">
    <property type="entry name" value="HAD superfamily/HAD-like"/>
    <property type="match status" value="1"/>
</dbReference>
<feature type="transmembrane region" description="Helical" evidence="18">
    <location>
        <begin position="755"/>
        <end position="776"/>
    </location>
</feature>
<feature type="domain" description="HMA" evidence="19">
    <location>
        <begin position="73"/>
        <end position="139"/>
    </location>
</feature>
<feature type="transmembrane region" description="Helical" evidence="18">
    <location>
        <begin position="439"/>
        <end position="464"/>
    </location>
</feature>
<dbReference type="GO" id="GO:0005507">
    <property type="term" value="F:copper ion binding"/>
    <property type="evidence" value="ECO:0007669"/>
    <property type="project" value="TreeGrafter"/>
</dbReference>
<dbReference type="PRINTS" id="PR00119">
    <property type="entry name" value="CATATPASE"/>
</dbReference>
<dbReference type="InterPro" id="IPR023298">
    <property type="entry name" value="ATPase_P-typ_TM_dom_sf"/>
</dbReference>
<evidence type="ECO:0000256" key="5">
    <source>
        <dbReference type="ARBA" id="ARBA00022475"/>
    </source>
</evidence>
<dbReference type="SFLD" id="SFLDG00002">
    <property type="entry name" value="C1.7:_P-type_atpase_like"/>
    <property type="match status" value="1"/>
</dbReference>
<evidence type="ECO:0000256" key="9">
    <source>
        <dbReference type="ARBA" id="ARBA00022796"/>
    </source>
</evidence>
<evidence type="ECO:0000256" key="12">
    <source>
        <dbReference type="ARBA" id="ARBA00022989"/>
    </source>
</evidence>
<evidence type="ECO:0000313" key="20">
    <source>
        <dbReference type="EMBL" id="OUD12628.1"/>
    </source>
</evidence>
<evidence type="ECO:0000256" key="1">
    <source>
        <dbReference type="ARBA" id="ARBA00004651"/>
    </source>
</evidence>
<evidence type="ECO:0000256" key="15">
    <source>
        <dbReference type="ARBA" id="ARBA00023136"/>
    </source>
</evidence>
<dbReference type="RefSeq" id="WP_086489589.1">
    <property type="nucleotide sequence ID" value="NZ_MSLT01000023.1"/>
</dbReference>
<dbReference type="PRINTS" id="PR00943">
    <property type="entry name" value="CUATPASE"/>
</dbReference>
<dbReference type="SUPFAM" id="SSF81653">
    <property type="entry name" value="Calcium ATPase, transduction domain A"/>
    <property type="match status" value="1"/>
</dbReference>
<comment type="catalytic activity">
    <reaction evidence="17">
        <text>Cu(+)(in) + ATP + H2O = Cu(+)(out) + ADP + phosphate + H(+)</text>
        <dbReference type="Rhea" id="RHEA:25792"/>
        <dbReference type="ChEBI" id="CHEBI:15377"/>
        <dbReference type="ChEBI" id="CHEBI:15378"/>
        <dbReference type="ChEBI" id="CHEBI:30616"/>
        <dbReference type="ChEBI" id="CHEBI:43474"/>
        <dbReference type="ChEBI" id="CHEBI:49552"/>
        <dbReference type="ChEBI" id="CHEBI:456216"/>
        <dbReference type="EC" id="7.2.2.8"/>
    </reaction>
</comment>
<sequence>MATEQQLMIPIHGMSCAGCAITVENTVKQLDGVQSASVNFGNEQLTLRYNTATLTWEKLRQHIEQAGFQVSVQQQQFQVTGMSCAGCAAAVEGLLRQEHGVVAARVNFATEIAYIEYVAEQFNPDELIHHLKQAGYGVVIDQAVETQTDPLTQHLKQHYFALIVGIIFTLPLFILSMGRDFHLLGEWSHATWVNFLFWALATPVQFYTGRDYYIGAWHSLKNSAANMDVLVVLGSSVAYFYSVAITLGLHQGHVFFETAAAIITLIKVGKLLELRAKSRTNQALKQLIGLQAKTAEVERNGQIVELSLAEVMPGDVIHVRPGQQIPVDGEVIQGESAVNESLLTGESLPVDKQVGDRVFGSTLNLQGRLRIRATHVGRDSALARIIRMVEEAQGSKADIQALVDRISAVFVPIVVTIAVFTFLVWWLSGASVSDATLRLVAVLVIACPCALGLATPTALVVGMGNGARHGILFRHSQAMMRMGEVQAILLDKTGTLTQGRPTLHRIIPAPDWHDTPARLLCYAASVEHASEHPLALAIVQAAQEQQLILHDIDHFTALTGHGVRATVNQQTVLLGNRRLMQQQGIDIEQQNATAFIAEAEQVQQEGYTVLWMAIDGNIVAAFILSDTLRPGATEAVTALKAASLRVLLMTGDNAATAHRIAKTVGIEEVYADVLPEDKLLKVKELQQQGLVVAMVGDGINDAPALAQADVGVAMGTGADVAIETASVTLVGSDPRGLLRALRLSRATLRTIRQNLFWAFAYNIILIPVAMGVLMLFQDAPSYLQTLHPITAALAMSFSSISVVMNSLRLNGQMKKL</sequence>
<dbReference type="CDD" id="cd00371">
    <property type="entry name" value="HMA"/>
    <property type="match status" value="2"/>
</dbReference>
<evidence type="ECO:0000256" key="16">
    <source>
        <dbReference type="ARBA" id="ARBA00033239"/>
    </source>
</evidence>
<dbReference type="InterPro" id="IPR017969">
    <property type="entry name" value="Heavy-metal-associated_CS"/>
</dbReference>
<evidence type="ECO:0000259" key="19">
    <source>
        <dbReference type="PROSITE" id="PS50846"/>
    </source>
</evidence>
<comment type="similarity">
    <text evidence="2 18">Belongs to the cation transport ATPase (P-type) (TC 3.A.3) family. Type IB subfamily.</text>
</comment>
<keyword evidence="6 18" id="KW-0812">Transmembrane</keyword>
<dbReference type="FunFam" id="3.40.50.1000:FF:000144">
    <property type="entry name" value="copper-transporting ATPase 1 isoform X2"/>
    <property type="match status" value="1"/>
</dbReference>
<keyword evidence="8 18" id="KW-0547">Nucleotide-binding</keyword>
<dbReference type="Gene3D" id="3.30.70.100">
    <property type="match status" value="2"/>
</dbReference>
<organism evidence="20 21">
    <name type="scientific">Thioflexithrix psekupsensis</name>
    <dbReference type="NCBI Taxonomy" id="1570016"/>
    <lineage>
        <taxon>Bacteria</taxon>
        <taxon>Pseudomonadati</taxon>
        <taxon>Pseudomonadota</taxon>
        <taxon>Gammaproteobacteria</taxon>
        <taxon>Thiotrichales</taxon>
        <taxon>Thioflexithrix</taxon>
    </lineage>
</organism>
<evidence type="ECO:0000256" key="18">
    <source>
        <dbReference type="RuleBase" id="RU362081"/>
    </source>
</evidence>
<dbReference type="InterPro" id="IPR036412">
    <property type="entry name" value="HAD-like_sf"/>
</dbReference>
<dbReference type="GO" id="GO:0005886">
    <property type="term" value="C:plasma membrane"/>
    <property type="evidence" value="ECO:0007669"/>
    <property type="project" value="UniProtKB-SubCell"/>
</dbReference>
<dbReference type="FunFam" id="3.30.70.100:FF:000001">
    <property type="entry name" value="ATPase copper transporting beta"/>
    <property type="match status" value="2"/>
</dbReference>
<reference evidence="20 21" key="1">
    <citation type="submission" date="2016-12" db="EMBL/GenBank/DDBJ databases">
        <title>Thioflexothrix psekupsii D3 genome sequencing and assembly.</title>
        <authorList>
            <person name="Fomenkov A."/>
            <person name="Vincze T."/>
            <person name="Grabovich M."/>
            <person name="Anton B.P."/>
            <person name="Dubinina G."/>
            <person name="Orlova M."/>
            <person name="Belousova E."/>
            <person name="Roberts R.J."/>
        </authorList>
    </citation>
    <scope>NUCLEOTIDE SEQUENCE [LARGE SCALE GENOMIC DNA]</scope>
    <source>
        <strain evidence="20">D3</strain>
    </source>
</reference>
<dbReference type="SFLD" id="SFLDS00003">
    <property type="entry name" value="Haloacid_Dehalogenase"/>
    <property type="match status" value="1"/>
</dbReference>
<dbReference type="SUPFAM" id="SSF55008">
    <property type="entry name" value="HMA, heavy metal-associated domain"/>
    <property type="match status" value="2"/>
</dbReference>
<evidence type="ECO:0000256" key="13">
    <source>
        <dbReference type="ARBA" id="ARBA00023008"/>
    </source>
</evidence>
<dbReference type="PROSITE" id="PS00154">
    <property type="entry name" value="ATPASE_E1_E2"/>
    <property type="match status" value="1"/>
</dbReference>
<feature type="domain" description="HMA" evidence="19">
    <location>
        <begin position="5"/>
        <end position="71"/>
    </location>
</feature>
<dbReference type="GO" id="GO:0016887">
    <property type="term" value="F:ATP hydrolysis activity"/>
    <property type="evidence" value="ECO:0007669"/>
    <property type="project" value="InterPro"/>
</dbReference>
<evidence type="ECO:0000256" key="14">
    <source>
        <dbReference type="ARBA" id="ARBA00023065"/>
    </source>
</evidence>
<evidence type="ECO:0000256" key="11">
    <source>
        <dbReference type="ARBA" id="ARBA00022967"/>
    </source>
</evidence>
<dbReference type="PROSITE" id="PS01047">
    <property type="entry name" value="HMA_1"/>
    <property type="match status" value="2"/>
</dbReference>
<dbReference type="NCBIfam" id="TIGR01511">
    <property type="entry name" value="ATPase-IB1_Cu"/>
    <property type="match status" value="1"/>
</dbReference>
<dbReference type="Pfam" id="PF00403">
    <property type="entry name" value="HMA"/>
    <property type="match status" value="2"/>
</dbReference>
<comment type="subcellular location">
    <subcellularLocation>
        <location evidence="1">Cell membrane</location>
        <topology evidence="1">Multi-pass membrane protein</topology>
    </subcellularLocation>
</comment>
<evidence type="ECO:0000256" key="3">
    <source>
        <dbReference type="ARBA" id="ARBA00012517"/>
    </source>
</evidence>
<keyword evidence="9" id="KW-0187">Copper transport</keyword>
<keyword evidence="14" id="KW-0406">Ion transport</keyword>
<feature type="transmembrane region" description="Helical" evidence="18">
    <location>
        <begin position="159"/>
        <end position="178"/>
    </location>
</feature>
<comment type="caution">
    <text evidence="20">The sequence shown here is derived from an EMBL/GenBank/DDBJ whole genome shotgun (WGS) entry which is preliminary data.</text>
</comment>
<evidence type="ECO:0000313" key="21">
    <source>
        <dbReference type="Proteomes" id="UP000194798"/>
    </source>
</evidence>
<dbReference type="GO" id="GO:0060003">
    <property type="term" value="P:copper ion export"/>
    <property type="evidence" value="ECO:0007669"/>
    <property type="project" value="UniProtKB-ARBA"/>
</dbReference>
<dbReference type="PRINTS" id="PR00942">
    <property type="entry name" value="CUATPASEI"/>
</dbReference>
<evidence type="ECO:0000256" key="7">
    <source>
        <dbReference type="ARBA" id="ARBA00022723"/>
    </source>
</evidence>
<dbReference type="InterPro" id="IPR008250">
    <property type="entry name" value="ATPase_P-typ_transduc_dom_A_sf"/>
</dbReference>
<dbReference type="InterPro" id="IPR006121">
    <property type="entry name" value="HMA_dom"/>
</dbReference>
<dbReference type="InterPro" id="IPR018303">
    <property type="entry name" value="ATPase_P-typ_P_site"/>
</dbReference>
<dbReference type="EMBL" id="MSLT01000023">
    <property type="protein sequence ID" value="OUD12628.1"/>
    <property type="molecule type" value="Genomic_DNA"/>
</dbReference>
<feature type="transmembrane region" description="Helical" evidence="18">
    <location>
        <begin position="254"/>
        <end position="272"/>
    </location>
</feature>
<keyword evidence="13" id="KW-0186">Copper</keyword>
<dbReference type="PROSITE" id="PS50846">
    <property type="entry name" value="HMA_2"/>
    <property type="match status" value="2"/>
</dbReference>
<keyword evidence="4" id="KW-0813">Transport</keyword>
<dbReference type="CDD" id="cd02094">
    <property type="entry name" value="P-type_ATPase_Cu-like"/>
    <property type="match status" value="1"/>
</dbReference>
<dbReference type="FunFam" id="2.70.150.10:FF:000020">
    <property type="entry name" value="Copper-exporting P-type ATPase A"/>
    <property type="match status" value="1"/>
</dbReference>
<evidence type="ECO:0000256" key="2">
    <source>
        <dbReference type="ARBA" id="ARBA00006024"/>
    </source>
</evidence>
<dbReference type="SUPFAM" id="SSF56784">
    <property type="entry name" value="HAD-like"/>
    <property type="match status" value="1"/>
</dbReference>
<dbReference type="Pfam" id="PF00122">
    <property type="entry name" value="E1-E2_ATPase"/>
    <property type="match status" value="1"/>
</dbReference>
<name>A0A251X6A9_9GAMM</name>
<dbReference type="InterPro" id="IPR036163">
    <property type="entry name" value="HMA_dom_sf"/>
</dbReference>
<dbReference type="InterPro" id="IPR001757">
    <property type="entry name" value="P_typ_ATPase"/>
</dbReference>
<dbReference type="Gene3D" id="3.40.1110.10">
    <property type="entry name" value="Calcium-transporting ATPase, cytoplasmic domain N"/>
    <property type="match status" value="1"/>
</dbReference>
<dbReference type="InterPro" id="IPR059000">
    <property type="entry name" value="ATPase_P-type_domA"/>
</dbReference>
<evidence type="ECO:0000256" key="4">
    <source>
        <dbReference type="ARBA" id="ARBA00022448"/>
    </source>
</evidence>
<accession>A0A251X6A9</accession>
<gene>
    <name evidence="20" type="ORF">TPSD3_16255</name>
</gene>
<feature type="transmembrane region" description="Helical" evidence="18">
    <location>
        <begin position="788"/>
        <end position="807"/>
    </location>
</feature>
<feature type="transmembrane region" description="Helical" evidence="18">
    <location>
        <begin position="406"/>
        <end position="427"/>
    </location>
</feature>
<keyword evidence="15 18" id="KW-0472">Membrane</keyword>
<dbReference type="GO" id="GO:0005524">
    <property type="term" value="F:ATP binding"/>
    <property type="evidence" value="ECO:0007669"/>
    <property type="project" value="UniProtKB-UniRule"/>
</dbReference>
<feature type="transmembrane region" description="Helical" evidence="18">
    <location>
        <begin position="229"/>
        <end position="248"/>
    </location>
</feature>
<dbReference type="PANTHER" id="PTHR43520:SF8">
    <property type="entry name" value="P-TYPE CU(+) TRANSPORTER"/>
    <property type="match status" value="1"/>
</dbReference>
<dbReference type="SUPFAM" id="SSF81665">
    <property type="entry name" value="Calcium ATPase, transmembrane domain M"/>
    <property type="match status" value="1"/>
</dbReference>
<protein>
    <recommendedName>
        <fullName evidence="3">P-type Cu(+) transporter</fullName>
        <ecNumber evidence="3">7.2.2.8</ecNumber>
    </recommendedName>
    <alternativeName>
        <fullName evidence="16">Cu(+)-exporting ATPase</fullName>
    </alternativeName>
</protein>
<keyword evidence="21" id="KW-1185">Reference proteome</keyword>
<proteinExistence type="inferred from homology"/>
<dbReference type="InterPro" id="IPR023299">
    <property type="entry name" value="ATPase_P-typ_cyto_dom_N"/>
</dbReference>
<dbReference type="OrthoDB" id="9814270at2"/>
<dbReference type="Gene3D" id="2.70.150.10">
    <property type="entry name" value="Calcium-transporting ATPase, cytoplasmic transduction domain A"/>
    <property type="match status" value="1"/>
</dbReference>
<dbReference type="Proteomes" id="UP000194798">
    <property type="component" value="Unassembled WGS sequence"/>
</dbReference>
<evidence type="ECO:0000256" key="10">
    <source>
        <dbReference type="ARBA" id="ARBA00022840"/>
    </source>
</evidence>
<evidence type="ECO:0000256" key="8">
    <source>
        <dbReference type="ARBA" id="ARBA00022741"/>
    </source>
</evidence>
<dbReference type="EC" id="7.2.2.8" evidence="3"/>
<dbReference type="AlphaFoldDB" id="A0A251X6A9"/>
<dbReference type="GO" id="GO:0140581">
    <property type="term" value="F:P-type monovalent copper transporter activity"/>
    <property type="evidence" value="ECO:0007669"/>
    <property type="project" value="UniProtKB-EC"/>
</dbReference>
<dbReference type="InterPro" id="IPR023214">
    <property type="entry name" value="HAD_sf"/>
</dbReference>
<dbReference type="SFLD" id="SFLDF00027">
    <property type="entry name" value="p-type_atpase"/>
    <property type="match status" value="1"/>
</dbReference>
<evidence type="ECO:0000256" key="17">
    <source>
        <dbReference type="ARBA" id="ARBA00049289"/>
    </source>
</evidence>
<dbReference type="InterPro" id="IPR044492">
    <property type="entry name" value="P_typ_ATPase_HD_dom"/>
</dbReference>
<dbReference type="GO" id="GO:0043682">
    <property type="term" value="F:P-type divalent copper transporter activity"/>
    <property type="evidence" value="ECO:0007669"/>
    <property type="project" value="TreeGrafter"/>
</dbReference>
<keyword evidence="7 18" id="KW-0479">Metal-binding</keyword>
<keyword evidence="5 18" id="KW-1003">Cell membrane</keyword>
<dbReference type="NCBIfam" id="TIGR01525">
    <property type="entry name" value="ATPase-IB_hvy"/>
    <property type="match status" value="1"/>
</dbReference>
<keyword evidence="10 18" id="KW-0067">ATP-binding</keyword>
<dbReference type="NCBIfam" id="TIGR01494">
    <property type="entry name" value="ATPase_P-type"/>
    <property type="match status" value="1"/>
</dbReference>
<evidence type="ECO:0000256" key="6">
    <source>
        <dbReference type="ARBA" id="ARBA00022692"/>
    </source>
</evidence>
<feature type="transmembrane region" description="Helical" evidence="18">
    <location>
        <begin position="190"/>
        <end position="208"/>
    </location>
</feature>
<dbReference type="Pfam" id="PF00702">
    <property type="entry name" value="Hydrolase"/>
    <property type="match status" value="1"/>
</dbReference>
<dbReference type="InterPro" id="IPR027256">
    <property type="entry name" value="P-typ_ATPase_IB"/>
</dbReference>
<dbReference type="PANTHER" id="PTHR43520">
    <property type="entry name" value="ATP7, ISOFORM B"/>
    <property type="match status" value="1"/>
</dbReference>
<keyword evidence="11" id="KW-1278">Translocase</keyword>
<keyword evidence="12 18" id="KW-1133">Transmembrane helix</keyword>